<dbReference type="PRINTS" id="PR00325">
    <property type="entry name" value="GERMIN"/>
</dbReference>
<reference evidence="8 9" key="1">
    <citation type="journal article" date="2018" name="BMC Genomics">
        <title>Genomic evidence for intraspecific hybridization in a clonal and extremely halotolerant yeast.</title>
        <authorList>
            <person name="Gostincar C."/>
            <person name="Stajich J.E."/>
            <person name="Zupancic J."/>
            <person name="Zalar P."/>
            <person name="Gunde-Cimerman N."/>
        </authorList>
    </citation>
    <scope>NUCLEOTIDE SEQUENCE [LARGE SCALE GENOMIC DNA]</scope>
    <source>
        <strain evidence="8 9">EXF-6669</strain>
    </source>
</reference>
<proteinExistence type="inferred from homology"/>
<dbReference type="Pfam" id="PF00190">
    <property type="entry name" value="Cupin_1"/>
    <property type="match status" value="1"/>
</dbReference>
<evidence type="ECO:0000256" key="1">
    <source>
        <dbReference type="ARBA" id="ARBA00004613"/>
    </source>
</evidence>
<dbReference type="GO" id="GO:0005576">
    <property type="term" value="C:extracellular region"/>
    <property type="evidence" value="ECO:0007669"/>
    <property type="project" value="UniProtKB-SubCell"/>
</dbReference>
<evidence type="ECO:0000256" key="2">
    <source>
        <dbReference type="ARBA" id="ARBA00007456"/>
    </source>
</evidence>
<dbReference type="Proteomes" id="UP000271337">
    <property type="component" value="Unassembled WGS sequence"/>
</dbReference>
<comment type="similarity">
    <text evidence="2">Belongs to the germin family.</text>
</comment>
<keyword evidence="3" id="KW-0964">Secreted</keyword>
<dbReference type="Gene3D" id="2.60.120.10">
    <property type="entry name" value="Jelly Rolls"/>
    <property type="match status" value="1"/>
</dbReference>
<evidence type="ECO:0000256" key="5">
    <source>
        <dbReference type="ARBA" id="ARBA00023211"/>
    </source>
</evidence>
<feature type="chain" id="PRO_5017961218" description="Cupin type-1 domain-containing protein" evidence="6">
    <location>
        <begin position="27"/>
        <end position="248"/>
    </location>
</feature>
<dbReference type="InterPro" id="IPR014710">
    <property type="entry name" value="RmlC-like_jellyroll"/>
</dbReference>
<dbReference type="SMART" id="SM00835">
    <property type="entry name" value="Cupin_1"/>
    <property type="match status" value="1"/>
</dbReference>
<evidence type="ECO:0000256" key="4">
    <source>
        <dbReference type="ARBA" id="ARBA00022723"/>
    </source>
</evidence>
<evidence type="ECO:0000313" key="8">
    <source>
        <dbReference type="EMBL" id="RMY03310.1"/>
    </source>
</evidence>
<accession>A0A3M6YJX6</accession>
<dbReference type="SUPFAM" id="SSF51182">
    <property type="entry name" value="RmlC-like cupins"/>
    <property type="match status" value="1"/>
</dbReference>
<sequence>MHIQKMFRYTLATITASLSITSTLAAMGPTMDPASCSALKGACTQADRLNILESNEDWLFDFNDYPETYNFAPGGVTTAKASTFAATVENGMSMAMLNMGPCAMLPPHWHPRASNYVVTVLGSVTTYMWEENGARLVTEKLTPGKMTIFPQGSMHMMVNTGCENAQVVSALNSPDAGTANVGQVFANGFPAPLVNAAFGWEVASPLAKSKMLPPGTGVNWGPQECLQRCGIHPNGTYAPPNNMSYYRQ</sequence>
<evidence type="ECO:0000256" key="3">
    <source>
        <dbReference type="ARBA" id="ARBA00022525"/>
    </source>
</evidence>
<dbReference type="GO" id="GO:0030145">
    <property type="term" value="F:manganese ion binding"/>
    <property type="evidence" value="ECO:0007669"/>
    <property type="project" value="InterPro"/>
</dbReference>
<evidence type="ECO:0000256" key="6">
    <source>
        <dbReference type="SAM" id="SignalP"/>
    </source>
</evidence>
<dbReference type="AlphaFoldDB" id="A0A3M6YJX6"/>
<keyword evidence="6" id="KW-0732">Signal</keyword>
<feature type="signal peptide" evidence="6">
    <location>
        <begin position="1"/>
        <end position="26"/>
    </location>
</feature>
<dbReference type="EMBL" id="QWIL01001435">
    <property type="protein sequence ID" value="RMY03310.1"/>
    <property type="molecule type" value="Genomic_DNA"/>
</dbReference>
<evidence type="ECO:0000313" key="9">
    <source>
        <dbReference type="Proteomes" id="UP000271337"/>
    </source>
</evidence>
<gene>
    <name evidence="8" type="ORF">D0867_10735</name>
</gene>
<dbReference type="CDD" id="cd02241">
    <property type="entry name" value="cupin_OxOx"/>
    <property type="match status" value="1"/>
</dbReference>
<comment type="subcellular location">
    <subcellularLocation>
        <location evidence="1">Secreted</location>
    </subcellularLocation>
</comment>
<dbReference type="InterPro" id="IPR011051">
    <property type="entry name" value="RmlC_Cupin_sf"/>
</dbReference>
<keyword evidence="4" id="KW-0479">Metal-binding</keyword>
<evidence type="ECO:0000259" key="7">
    <source>
        <dbReference type="SMART" id="SM00835"/>
    </source>
</evidence>
<keyword evidence="5" id="KW-0464">Manganese</keyword>
<dbReference type="PANTHER" id="PTHR31238">
    <property type="entry name" value="GERMIN-LIKE PROTEIN SUBFAMILY 3 MEMBER 3"/>
    <property type="match status" value="1"/>
</dbReference>
<dbReference type="VEuPathDB" id="FungiDB:BTJ68_13060"/>
<dbReference type="InterPro" id="IPR001929">
    <property type="entry name" value="Germin"/>
</dbReference>
<feature type="domain" description="Cupin type-1" evidence="7">
    <location>
        <begin position="60"/>
        <end position="208"/>
    </location>
</feature>
<organism evidence="8 9">
    <name type="scientific">Hortaea werneckii</name>
    <name type="common">Black yeast</name>
    <name type="synonym">Cladosporium werneckii</name>
    <dbReference type="NCBI Taxonomy" id="91943"/>
    <lineage>
        <taxon>Eukaryota</taxon>
        <taxon>Fungi</taxon>
        <taxon>Dikarya</taxon>
        <taxon>Ascomycota</taxon>
        <taxon>Pezizomycotina</taxon>
        <taxon>Dothideomycetes</taxon>
        <taxon>Dothideomycetidae</taxon>
        <taxon>Mycosphaerellales</taxon>
        <taxon>Teratosphaeriaceae</taxon>
        <taxon>Hortaea</taxon>
    </lineage>
</organism>
<dbReference type="InterPro" id="IPR006045">
    <property type="entry name" value="Cupin_1"/>
</dbReference>
<protein>
    <recommendedName>
        <fullName evidence="7">Cupin type-1 domain-containing protein</fullName>
    </recommendedName>
</protein>
<name>A0A3M6YJX6_HORWE</name>
<dbReference type="OrthoDB" id="1921208at2759"/>
<comment type="caution">
    <text evidence="8">The sequence shown here is derived from an EMBL/GenBank/DDBJ whole genome shotgun (WGS) entry which is preliminary data.</text>
</comment>